<dbReference type="KEGG" id="msf:IT882_01105"/>
<keyword evidence="1" id="KW-1133">Transmembrane helix</keyword>
<name>A0A7S8MX29_9MICO</name>
<gene>
    <name evidence="2" type="ORF">IT882_01105</name>
</gene>
<protein>
    <recommendedName>
        <fullName evidence="4">DUF2975 domain-containing protein</fullName>
    </recommendedName>
</protein>
<proteinExistence type="predicted"/>
<evidence type="ECO:0008006" key="4">
    <source>
        <dbReference type="Google" id="ProtNLM"/>
    </source>
</evidence>
<feature type="transmembrane region" description="Helical" evidence="1">
    <location>
        <begin position="21"/>
        <end position="45"/>
    </location>
</feature>
<dbReference type="Proteomes" id="UP000594480">
    <property type="component" value="Chromosome"/>
</dbReference>
<dbReference type="RefSeq" id="WP_195692809.1">
    <property type="nucleotide sequence ID" value="NZ_CP064760.1"/>
</dbReference>
<evidence type="ECO:0000256" key="1">
    <source>
        <dbReference type="SAM" id="Phobius"/>
    </source>
</evidence>
<feature type="transmembrane region" description="Helical" evidence="1">
    <location>
        <begin position="132"/>
        <end position="150"/>
    </location>
</feature>
<organism evidence="2 3">
    <name type="scientific">Microbacterium schleiferi</name>
    <dbReference type="NCBI Taxonomy" id="69362"/>
    <lineage>
        <taxon>Bacteria</taxon>
        <taxon>Bacillati</taxon>
        <taxon>Actinomycetota</taxon>
        <taxon>Actinomycetes</taxon>
        <taxon>Micrococcales</taxon>
        <taxon>Microbacteriaceae</taxon>
        <taxon>Microbacterium</taxon>
    </lineage>
</organism>
<sequence>MTTPSDHYRVLSRGDMIASSVFFIAGAAFIVTSIVGAVSTAVGLLGDSAPRVFAQFSETPAEAPIGPDGSSVTVQLDSAYLLPGQLPIASVVALILEQVVIVAAVTTVVTTLLLVMWSILRGRVFGRRNTTLVGTAAVAAVVGVVLAPFFGNMGANGAFAAISQGDFSNVILSANLAQLFGITFLGALGTTVFMVGDRMQRDTEGLV</sequence>
<keyword evidence="1" id="KW-0472">Membrane</keyword>
<evidence type="ECO:0000313" key="3">
    <source>
        <dbReference type="Proteomes" id="UP000594480"/>
    </source>
</evidence>
<dbReference type="EMBL" id="CP064760">
    <property type="protein sequence ID" value="QPE04782.1"/>
    <property type="molecule type" value="Genomic_DNA"/>
</dbReference>
<dbReference type="AlphaFoldDB" id="A0A7S8MX29"/>
<accession>A0A7S8MX29</accession>
<feature type="transmembrane region" description="Helical" evidence="1">
    <location>
        <begin position="170"/>
        <end position="195"/>
    </location>
</feature>
<keyword evidence="1" id="KW-0812">Transmembrane</keyword>
<reference evidence="2 3" key="1">
    <citation type="submission" date="2020-11" db="EMBL/GenBank/DDBJ databases">
        <title>Amino acid is mineralized and recycled by bacteria in oceanic microbiome.</title>
        <authorList>
            <person name="Zheng L.Y."/>
        </authorList>
    </citation>
    <scope>NUCLEOTIDE SEQUENCE [LARGE SCALE GENOMIC DNA]</scope>
    <source>
        <strain evidence="2 3">A32-1</strain>
    </source>
</reference>
<evidence type="ECO:0000313" key="2">
    <source>
        <dbReference type="EMBL" id="QPE04782.1"/>
    </source>
</evidence>
<keyword evidence="3" id="KW-1185">Reference proteome</keyword>
<feature type="transmembrane region" description="Helical" evidence="1">
    <location>
        <begin position="88"/>
        <end position="120"/>
    </location>
</feature>